<dbReference type="Proteomes" id="UP000594260">
    <property type="component" value="Unplaced"/>
</dbReference>
<evidence type="ECO:0000313" key="2">
    <source>
        <dbReference type="EnsemblMetazoa" id="XP_022657924"/>
    </source>
</evidence>
<dbReference type="KEGG" id="vde:111248977"/>
<evidence type="ECO:0000313" key="3">
    <source>
        <dbReference type="Proteomes" id="UP000594260"/>
    </source>
</evidence>
<proteinExistence type="predicted"/>
<reference evidence="2" key="1">
    <citation type="submission" date="2021-01" db="UniProtKB">
        <authorList>
            <consortium name="EnsemblMetazoa"/>
        </authorList>
    </citation>
    <scope>IDENTIFICATION</scope>
</reference>
<protein>
    <submittedName>
        <fullName evidence="2">Uncharacterized protein</fullName>
    </submittedName>
</protein>
<keyword evidence="1" id="KW-0812">Transmembrane</keyword>
<keyword evidence="1" id="KW-1133">Transmembrane helix</keyword>
<evidence type="ECO:0000256" key="1">
    <source>
        <dbReference type="SAM" id="Phobius"/>
    </source>
</evidence>
<keyword evidence="3" id="KW-1185">Reference proteome</keyword>
<dbReference type="RefSeq" id="XP_022657924.1">
    <property type="nucleotide sequence ID" value="XM_022802189.1"/>
</dbReference>
<keyword evidence="1" id="KW-0472">Membrane</keyword>
<dbReference type="GeneID" id="111248977"/>
<dbReference type="AlphaFoldDB" id="A0A7M7JVR3"/>
<name>A0A7M7JVR3_VARDE</name>
<feature type="transmembrane region" description="Helical" evidence="1">
    <location>
        <begin position="58"/>
        <end position="83"/>
    </location>
</feature>
<dbReference type="EnsemblMetazoa" id="XM_022802189">
    <property type="protein sequence ID" value="XP_022657924"/>
    <property type="gene ID" value="LOC111248977"/>
</dbReference>
<accession>A0A7M7JVR3</accession>
<sequence length="137" mass="15827">MEKGSWNEYRRDVQNRKTRRYRTEPGGKKTRQFFIFSQNMAMHRGSRAPKEPLLKETFLFISSSTMWIHSTFDIVILLIILLLKKRLYRPVDTADKLHEQTKSCFSTSKSTLKGTTEAARTVVGIVLPRSGCTNTVN</sequence>
<organism evidence="2 3">
    <name type="scientific">Varroa destructor</name>
    <name type="common">Honeybee mite</name>
    <dbReference type="NCBI Taxonomy" id="109461"/>
    <lineage>
        <taxon>Eukaryota</taxon>
        <taxon>Metazoa</taxon>
        <taxon>Ecdysozoa</taxon>
        <taxon>Arthropoda</taxon>
        <taxon>Chelicerata</taxon>
        <taxon>Arachnida</taxon>
        <taxon>Acari</taxon>
        <taxon>Parasitiformes</taxon>
        <taxon>Mesostigmata</taxon>
        <taxon>Gamasina</taxon>
        <taxon>Dermanyssoidea</taxon>
        <taxon>Varroidae</taxon>
        <taxon>Varroa</taxon>
    </lineage>
</organism>
<dbReference type="InParanoid" id="A0A7M7JVR3"/>